<reference evidence="3 4" key="1">
    <citation type="journal article" date="2011" name="J. Bacteriol.">
        <title>Genome sequence of Methyloversatilis universalis FAM5T, a methylotrophic representative of the order Rhodocyclales.</title>
        <authorList>
            <person name="Kittichotirat W."/>
            <person name="Good N.M."/>
            <person name="Hall R."/>
            <person name="Bringel F."/>
            <person name="Lajus A."/>
            <person name="Medigue C."/>
            <person name="Smalley N.E."/>
            <person name="Beck D."/>
            <person name="Bumgarner R."/>
            <person name="Vuilleumier S."/>
            <person name="Kalyuzhnaya M.G."/>
        </authorList>
    </citation>
    <scope>NUCLEOTIDE SEQUENCE [LARGE SCALE GENOMIC DNA]</scope>
    <source>
        <strain evidence="4">ATCC BAA-1314 / JCM 13912 / FAM5</strain>
    </source>
</reference>
<dbReference type="Gene3D" id="3.40.50.720">
    <property type="entry name" value="NAD(P)-binding Rossmann-like Domain"/>
    <property type="match status" value="1"/>
</dbReference>
<dbReference type="GO" id="GO:0016020">
    <property type="term" value="C:membrane"/>
    <property type="evidence" value="ECO:0007669"/>
    <property type="project" value="TreeGrafter"/>
</dbReference>
<dbReference type="OrthoDB" id="9797538at2"/>
<name>F5R7X5_METUF</name>
<dbReference type="InterPro" id="IPR002347">
    <property type="entry name" value="SDR_fam"/>
</dbReference>
<dbReference type="Proteomes" id="UP000005019">
    <property type="component" value="Unassembled WGS sequence"/>
</dbReference>
<evidence type="ECO:0000256" key="2">
    <source>
        <dbReference type="ARBA" id="ARBA00023002"/>
    </source>
</evidence>
<accession>F5R7X5</accession>
<dbReference type="PANTHER" id="PTHR44196:SF1">
    <property type="entry name" value="DEHYDROGENASE_REDUCTASE SDR FAMILY MEMBER 7B"/>
    <property type="match status" value="1"/>
</dbReference>
<gene>
    <name evidence="3" type="ORF">METUNv1_00299</name>
</gene>
<evidence type="ECO:0000256" key="1">
    <source>
        <dbReference type="ARBA" id="ARBA00006484"/>
    </source>
</evidence>
<organism evidence="3 4">
    <name type="scientific">Methyloversatilis universalis (strain ATCC BAA-1314 / DSM 25237 / JCM 13912 / CCUG 52030 / FAM5)</name>
    <dbReference type="NCBI Taxonomy" id="1000565"/>
    <lineage>
        <taxon>Bacteria</taxon>
        <taxon>Pseudomonadati</taxon>
        <taxon>Pseudomonadota</taxon>
        <taxon>Betaproteobacteria</taxon>
        <taxon>Nitrosomonadales</taxon>
        <taxon>Sterolibacteriaceae</taxon>
        <taxon>Methyloversatilis</taxon>
    </lineage>
</organism>
<dbReference type="SUPFAM" id="SSF51735">
    <property type="entry name" value="NAD(P)-binding Rossmann-fold domains"/>
    <property type="match status" value="1"/>
</dbReference>
<proteinExistence type="inferred from homology"/>
<keyword evidence="2" id="KW-0560">Oxidoreductase</keyword>
<dbReference type="EMBL" id="AFHG01000029">
    <property type="protein sequence ID" value="EGK73128.1"/>
    <property type="molecule type" value="Genomic_DNA"/>
</dbReference>
<dbReference type="InterPro" id="IPR036291">
    <property type="entry name" value="NAD(P)-bd_dom_sf"/>
</dbReference>
<comment type="similarity">
    <text evidence="1">Belongs to the short-chain dehydrogenases/reductases (SDR) family.</text>
</comment>
<evidence type="ECO:0000313" key="3">
    <source>
        <dbReference type="EMBL" id="EGK73128.1"/>
    </source>
</evidence>
<dbReference type="GO" id="GO:0016491">
    <property type="term" value="F:oxidoreductase activity"/>
    <property type="evidence" value="ECO:0007669"/>
    <property type="project" value="UniProtKB-KW"/>
</dbReference>
<keyword evidence="4" id="KW-1185">Reference proteome</keyword>
<dbReference type="AlphaFoldDB" id="F5R7X5"/>
<dbReference type="eggNOG" id="COG0300">
    <property type="taxonomic scope" value="Bacteria"/>
</dbReference>
<sequence length="259" mass="27616">MFGPLNPPLADWAGKRVWVIGASSGIGAALARKLLRAGARVALTARDAVRVAEVAGLSPLALPLPLDVSEPGALQDATAELRRQWGGLDAVFFVAARYGAVRAWELDGEDIDATLRTNVAAVMHGCAAVLPGMLERGSGALVIVSSVAGYRGLPKALVYGASKAALINFAEALYLDLHPRGLGVHLVCPGFVETPLTANNDFHMPALISPDEAADHILSGMAHGDFHIHFPKRFTAWLRLMRLLPYRLYFAAVRRVTGL</sequence>
<evidence type="ECO:0000313" key="4">
    <source>
        <dbReference type="Proteomes" id="UP000005019"/>
    </source>
</evidence>
<dbReference type="RefSeq" id="WP_008058132.1">
    <property type="nucleotide sequence ID" value="NZ_AFHG01000029.1"/>
</dbReference>
<comment type="caution">
    <text evidence="3">The sequence shown here is derived from an EMBL/GenBank/DDBJ whole genome shotgun (WGS) entry which is preliminary data.</text>
</comment>
<protein>
    <submittedName>
        <fullName evidence="3">3-oxoacyl-[acyl-carrier-protein] reductase</fullName>
    </submittedName>
</protein>
<dbReference type="Pfam" id="PF00106">
    <property type="entry name" value="adh_short"/>
    <property type="match status" value="1"/>
</dbReference>
<dbReference type="STRING" id="1000565.METUNv1_00299"/>
<dbReference type="PRINTS" id="PR00081">
    <property type="entry name" value="GDHRDH"/>
</dbReference>
<dbReference type="PANTHER" id="PTHR44196">
    <property type="entry name" value="DEHYDROGENASE/REDUCTASE SDR FAMILY MEMBER 7B"/>
    <property type="match status" value="1"/>
</dbReference>